<evidence type="ECO:0000256" key="2">
    <source>
        <dbReference type="SAM" id="SignalP"/>
    </source>
</evidence>
<feature type="compositionally biased region" description="Basic and acidic residues" evidence="1">
    <location>
        <begin position="62"/>
        <end position="81"/>
    </location>
</feature>
<dbReference type="AlphaFoldDB" id="A0A7X6LA54"/>
<dbReference type="RefSeq" id="WP_062975062.1">
    <property type="nucleotide sequence ID" value="NZ_JAAXOS010000020.1"/>
</dbReference>
<name>A0A7X6LA54_9NOCA</name>
<evidence type="ECO:0000313" key="4">
    <source>
        <dbReference type="Proteomes" id="UP000540698"/>
    </source>
</evidence>
<feature type="chain" id="PRO_5031312548" evidence="2">
    <location>
        <begin position="27"/>
        <end position="124"/>
    </location>
</feature>
<dbReference type="EMBL" id="JAAXOS010000020">
    <property type="protein sequence ID" value="NKY30706.1"/>
    <property type="molecule type" value="Genomic_DNA"/>
</dbReference>
<keyword evidence="2" id="KW-0732">Signal</keyword>
<protein>
    <submittedName>
        <fullName evidence="3">Uncharacterized protein</fullName>
    </submittedName>
</protein>
<evidence type="ECO:0000256" key="1">
    <source>
        <dbReference type="SAM" id="MobiDB-lite"/>
    </source>
</evidence>
<evidence type="ECO:0000313" key="3">
    <source>
        <dbReference type="EMBL" id="NKY30706.1"/>
    </source>
</evidence>
<feature type="signal peptide" evidence="2">
    <location>
        <begin position="1"/>
        <end position="26"/>
    </location>
</feature>
<keyword evidence="4" id="KW-1185">Reference proteome</keyword>
<proteinExistence type="predicted"/>
<organism evidence="3 4">
    <name type="scientific">Nocardia gamkensis</name>
    <dbReference type="NCBI Taxonomy" id="352869"/>
    <lineage>
        <taxon>Bacteria</taxon>
        <taxon>Bacillati</taxon>
        <taxon>Actinomycetota</taxon>
        <taxon>Actinomycetes</taxon>
        <taxon>Mycobacteriales</taxon>
        <taxon>Nocardiaceae</taxon>
        <taxon>Nocardia</taxon>
    </lineage>
</organism>
<feature type="region of interest" description="Disordered" evidence="1">
    <location>
        <begin position="30"/>
        <end position="110"/>
    </location>
</feature>
<gene>
    <name evidence="3" type="ORF">HGB38_31510</name>
</gene>
<comment type="caution">
    <text evidence="3">The sequence shown here is derived from an EMBL/GenBank/DDBJ whole genome shotgun (WGS) entry which is preliminary data.</text>
</comment>
<accession>A0A7X6LA54</accession>
<sequence>MTANTTHLAARLLACAAIVGTLTAGAAGIAGAESHSGPSDPRNGTGDTTGWRHVDPMGYHHRNNDRLDADEADQAVRDYRQRQSQAAPADVPTGDESDGSSWSRVARPDGTGYTVCRAQATWCR</sequence>
<dbReference type="Proteomes" id="UP000540698">
    <property type="component" value="Unassembled WGS sequence"/>
</dbReference>
<reference evidence="3 4" key="1">
    <citation type="submission" date="2020-04" db="EMBL/GenBank/DDBJ databases">
        <title>MicrobeNet Type strains.</title>
        <authorList>
            <person name="Nicholson A.C."/>
        </authorList>
    </citation>
    <scope>NUCLEOTIDE SEQUENCE [LARGE SCALE GENOMIC DNA]</scope>
    <source>
        <strain evidence="3 4">DSM 44956</strain>
    </source>
</reference>